<evidence type="ECO:0000256" key="7">
    <source>
        <dbReference type="PIRSR" id="PIRSR602481-1"/>
    </source>
</evidence>
<dbReference type="GO" id="GO:0003700">
    <property type="term" value="F:DNA-binding transcription factor activity"/>
    <property type="evidence" value="ECO:0007669"/>
    <property type="project" value="InterPro"/>
</dbReference>
<feature type="binding site" evidence="7">
    <location>
        <position position="262"/>
    </location>
    <ligand>
        <name>Zn(2+)</name>
        <dbReference type="ChEBI" id="CHEBI:29105"/>
    </ligand>
</feature>
<feature type="binding site" evidence="8">
    <location>
        <position position="214"/>
    </location>
    <ligand>
        <name>Fe cation</name>
        <dbReference type="ChEBI" id="CHEBI:24875"/>
    </ligand>
</feature>
<comment type="cofactor">
    <cofactor evidence="7">
        <name>Zn(2+)</name>
        <dbReference type="ChEBI" id="CHEBI:29105"/>
    </cofactor>
    <text evidence="7">Binds 1 zinc ion per subunit.</text>
</comment>
<feature type="binding site" evidence="7">
    <location>
        <position position="223"/>
    </location>
    <ligand>
        <name>Zn(2+)</name>
        <dbReference type="ChEBI" id="CHEBI:29105"/>
    </ligand>
</feature>
<dbReference type="InterPro" id="IPR036388">
    <property type="entry name" value="WH-like_DNA-bd_sf"/>
</dbReference>
<dbReference type="InterPro" id="IPR036390">
    <property type="entry name" value="WH_DNA-bd_sf"/>
</dbReference>
<dbReference type="InterPro" id="IPR002481">
    <property type="entry name" value="FUR"/>
</dbReference>
<dbReference type="STRING" id="1802056.A2954_00970"/>
<comment type="caution">
    <text evidence="10">The sequence shown here is derived from an EMBL/GenBank/DDBJ whole genome shotgun (WGS) entry which is preliminary data.</text>
</comment>
<dbReference type="AlphaFoldDB" id="A0A1F7IGB5"/>
<keyword evidence="9" id="KW-1133">Transmembrane helix</keyword>
<keyword evidence="9" id="KW-0812">Transmembrane</keyword>
<protein>
    <recommendedName>
        <fullName evidence="12">Ferric uptake regulation protein</fullName>
    </recommendedName>
</protein>
<keyword evidence="3 7" id="KW-0862">Zinc</keyword>
<dbReference type="Proteomes" id="UP000177698">
    <property type="component" value="Unassembled WGS sequence"/>
</dbReference>
<evidence type="ECO:0000256" key="5">
    <source>
        <dbReference type="ARBA" id="ARBA00023125"/>
    </source>
</evidence>
<dbReference type="GO" id="GO:1900376">
    <property type="term" value="P:regulation of secondary metabolite biosynthetic process"/>
    <property type="evidence" value="ECO:0007669"/>
    <property type="project" value="TreeGrafter"/>
</dbReference>
<keyword evidence="5" id="KW-0238">DNA-binding</keyword>
<accession>A0A1F7IGB5</accession>
<name>A0A1F7IGB5_9BACT</name>
<evidence type="ECO:0000256" key="9">
    <source>
        <dbReference type="SAM" id="Phobius"/>
    </source>
</evidence>
<feature type="binding site" evidence="7">
    <location>
        <position position="259"/>
    </location>
    <ligand>
        <name>Zn(2+)</name>
        <dbReference type="ChEBI" id="CHEBI:29105"/>
    </ligand>
</feature>
<evidence type="ECO:0000256" key="1">
    <source>
        <dbReference type="ARBA" id="ARBA00007957"/>
    </source>
</evidence>
<evidence type="ECO:0000256" key="8">
    <source>
        <dbReference type="PIRSR" id="PIRSR602481-2"/>
    </source>
</evidence>
<dbReference type="PANTHER" id="PTHR33202:SF7">
    <property type="entry name" value="FERRIC UPTAKE REGULATION PROTEIN"/>
    <property type="match status" value="1"/>
</dbReference>
<feature type="binding site" evidence="8">
    <location>
        <position position="234"/>
    </location>
    <ligand>
        <name>Fe cation</name>
        <dbReference type="ChEBI" id="CHEBI:24875"/>
    </ligand>
</feature>
<feature type="transmembrane region" description="Helical" evidence="9">
    <location>
        <begin position="12"/>
        <end position="34"/>
    </location>
</feature>
<dbReference type="EMBL" id="MGAG01000002">
    <property type="protein sequence ID" value="OGK42399.1"/>
    <property type="molecule type" value="Genomic_DNA"/>
</dbReference>
<reference evidence="10 11" key="1">
    <citation type="journal article" date="2016" name="Nat. Commun.">
        <title>Thousands of microbial genomes shed light on interconnected biogeochemical processes in an aquifer system.</title>
        <authorList>
            <person name="Anantharaman K."/>
            <person name="Brown C.T."/>
            <person name="Hug L.A."/>
            <person name="Sharon I."/>
            <person name="Castelle C.J."/>
            <person name="Probst A.J."/>
            <person name="Thomas B.C."/>
            <person name="Singh A."/>
            <person name="Wilkins M.J."/>
            <person name="Karaoz U."/>
            <person name="Brodie E.L."/>
            <person name="Williams K.H."/>
            <person name="Hubbard S.S."/>
            <person name="Banfield J.F."/>
        </authorList>
    </citation>
    <scope>NUCLEOTIDE SEQUENCE [LARGE SCALE GENOMIC DNA]</scope>
</reference>
<dbReference type="InterPro" id="IPR043135">
    <property type="entry name" value="Fur_C"/>
</dbReference>
<gene>
    <name evidence="10" type="ORF">A2954_00970</name>
</gene>
<dbReference type="CDD" id="cd07153">
    <property type="entry name" value="Fur_like"/>
    <property type="match status" value="1"/>
</dbReference>
<dbReference type="Gene3D" id="1.10.10.10">
    <property type="entry name" value="Winged helix-like DNA-binding domain superfamily/Winged helix DNA-binding domain"/>
    <property type="match status" value="1"/>
</dbReference>
<sequence>MYILTPHKIRSCLYALLTNQLIFIISGLLIYFYLLQIYEPNIGQKASLSTFPGGGIFYIGIHDMINAIKNPQKIKKSSKISLLIVIASLIFTNTRIDKIKAGESHYECAREFSLENCLEKPLTYCKSLAIIACMNAFDKLRSKGHRITNQRESILQKLKKHPQTVDEIFQKLNKNVNLASIYRTVKLFVNNGVVREVSFNDRKKRYELFEENNHHHHLICDNCGTVEEIKMREESFLRNIQTASNFLIKRHRLEFFGLCNKCI</sequence>
<keyword evidence="4" id="KW-0805">Transcription regulation</keyword>
<dbReference type="PANTHER" id="PTHR33202">
    <property type="entry name" value="ZINC UPTAKE REGULATION PROTEIN"/>
    <property type="match status" value="1"/>
</dbReference>
<evidence type="ECO:0000256" key="2">
    <source>
        <dbReference type="ARBA" id="ARBA00022491"/>
    </source>
</evidence>
<dbReference type="GO" id="GO:0000976">
    <property type="term" value="F:transcription cis-regulatory region binding"/>
    <property type="evidence" value="ECO:0007669"/>
    <property type="project" value="TreeGrafter"/>
</dbReference>
<keyword evidence="9" id="KW-0472">Membrane</keyword>
<dbReference type="GO" id="GO:0045892">
    <property type="term" value="P:negative regulation of DNA-templated transcription"/>
    <property type="evidence" value="ECO:0007669"/>
    <property type="project" value="TreeGrafter"/>
</dbReference>
<dbReference type="Gene3D" id="3.30.1490.190">
    <property type="match status" value="1"/>
</dbReference>
<evidence type="ECO:0000313" key="11">
    <source>
        <dbReference type="Proteomes" id="UP000177698"/>
    </source>
</evidence>
<keyword evidence="2" id="KW-0678">Repressor</keyword>
<feature type="binding site" evidence="7">
    <location>
        <position position="220"/>
    </location>
    <ligand>
        <name>Zn(2+)</name>
        <dbReference type="ChEBI" id="CHEBI:29105"/>
    </ligand>
</feature>
<dbReference type="Pfam" id="PF01475">
    <property type="entry name" value="FUR"/>
    <property type="match status" value="1"/>
</dbReference>
<evidence type="ECO:0000256" key="4">
    <source>
        <dbReference type="ARBA" id="ARBA00023015"/>
    </source>
</evidence>
<feature type="binding site" evidence="8">
    <location>
        <position position="251"/>
    </location>
    <ligand>
        <name>Fe cation</name>
        <dbReference type="ChEBI" id="CHEBI:24875"/>
    </ligand>
</feature>
<evidence type="ECO:0008006" key="12">
    <source>
        <dbReference type="Google" id="ProtNLM"/>
    </source>
</evidence>
<keyword evidence="7" id="KW-0479">Metal-binding</keyword>
<dbReference type="GO" id="GO:0008270">
    <property type="term" value="F:zinc ion binding"/>
    <property type="evidence" value="ECO:0007669"/>
    <property type="project" value="TreeGrafter"/>
</dbReference>
<proteinExistence type="inferred from homology"/>
<keyword evidence="8" id="KW-0408">Iron</keyword>
<comment type="similarity">
    <text evidence="1">Belongs to the Fur family.</text>
</comment>
<evidence type="ECO:0000256" key="6">
    <source>
        <dbReference type="ARBA" id="ARBA00023163"/>
    </source>
</evidence>
<dbReference type="SUPFAM" id="SSF46785">
    <property type="entry name" value="Winged helix' DNA-binding domain"/>
    <property type="match status" value="1"/>
</dbReference>
<organism evidence="10 11">
    <name type="scientific">Candidatus Roizmanbacteria bacterium RIFCSPLOWO2_01_FULL_37_12</name>
    <dbReference type="NCBI Taxonomy" id="1802056"/>
    <lineage>
        <taxon>Bacteria</taxon>
        <taxon>Candidatus Roizmaniibacteriota</taxon>
    </lineage>
</organism>
<comment type="cofactor">
    <cofactor evidence="8">
        <name>Mn(2+)</name>
        <dbReference type="ChEBI" id="CHEBI:29035"/>
    </cofactor>
    <cofactor evidence="8">
        <name>Fe(2+)</name>
        <dbReference type="ChEBI" id="CHEBI:29033"/>
    </cofactor>
    <text evidence="8">Binds 1 Mn(2+) or Fe(2+) ion per subunit.</text>
</comment>
<evidence type="ECO:0000313" key="10">
    <source>
        <dbReference type="EMBL" id="OGK42399.1"/>
    </source>
</evidence>
<keyword evidence="6" id="KW-0804">Transcription</keyword>
<evidence type="ECO:0000256" key="3">
    <source>
        <dbReference type="ARBA" id="ARBA00022833"/>
    </source>
</evidence>